<proteinExistence type="predicted"/>
<gene>
    <name evidence="1" type="ORF">LLUT_LOCUS2453</name>
</gene>
<dbReference type="EMBL" id="CAXHTB010000002">
    <property type="protein sequence ID" value="CAL0301393.1"/>
    <property type="molecule type" value="Genomic_DNA"/>
</dbReference>
<organism evidence="1 2">
    <name type="scientific">Lupinus luteus</name>
    <name type="common">European yellow lupine</name>
    <dbReference type="NCBI Taxonomy" id="3873"/>
    <lineage>
        <taxon>Eukaryota</taxon>
        <taxon>Viridiplantae</taxon>
        <taxon>Streptophyta</taxon>
        <taxon>Embryophyta</taxon>
        <taxon>Tracheophyta</taxon>
        <taxon>Spermatophyta</taxon>
        <taxon>Magnoliopsida</taxon>
        <taxon>eudicotyledons</taxon>
        <taxon>Gunneridae</taxon>
        <taxon>Pentapetalae</taxon>
        <taxon>rosids</taxon>
        <taxon>fabids</taxon>
        <taxon>Fabales</taxon>
        <taxon>Fabaceae</taxon>
        <taxon>Papilionoideae</taxon>
        <taxon>50 kb inversion clade</taxon>
        <taxon>genistoids sensu lato</taxon>
        <taxon>core genistoids</taxon>
        <taxon>Genisteae</taxon>
        <taxon>Lupinus</taxon>
    </lineage>
</organism>
<reference evidence="1 2" key="1">
    <citation type="submission" date="2024-03" db="EMBL/GenBank/DDBJ databases">
        <authorList>
            <person name="Martinez-Hernandez J."/>
        </authorList>
    </citation>
    <scope>NUCLEOTIDE SEQUENCE [LARGE SCALE GENOMIC DNA]</scope>
</reference>
<evidence type="ECO:0000313" key="2">
    <source>
        <dbReference type="Proteomes" id="UP001497480"/>
    </source>
</evidence>
<name>A0AAV1VWK9_LUPLU</name>
<keyword evidence="2" id="KW-1185">Reference proteome</keyword>
<dbReference type="Proteomes" id="UP001497480">
    <property type="component" value="Unassembled WGS sequence"/>
</dbReference>
<dbReference type="AlphaFoldDB" id="A0AAV1VWK9"/>
<accession>A0AAV1VWK9</accession>
<protein>
    <submittedName>
        <fullName evidence="1">Uncharacterized protein</fullName>
    </submittedName>
</protein>
<sequence length="58" mass="6984">MKKPTWLNCVKHSYSEVDVNIDFTKLCWLNVCYDETRFHNMHAQDKLFLSSLQIQNYS</sequence>
<comment type="caution">
    <text evidence="1">The sequence shown here is derived from an EMBL/GenBank/DDBJ whole genome shotgun (WGS) entry which is preliminary data.</text>
</comment>
<evidence type="ECO:0000313" key="1">
    <source>
        <dbReference type="EMBL" id="CAL0301393.1"/>
    </source>
</evidence>